<comment type="caution">
    <text evidence="1">The sequence shown here is derived from an EMBL/GenBank/DDBJ whole genome shotgun (WGS) entry which is preliminary data.</text>
</comment>
<gene>
    <name evidence="1" type="ORF">QQ020_05405</name>
</gene>
<sequence>MKKYTQITAIIFAFLLFSFTSDQLLPTSLRITVLNELGNVEPGAKVTLYGNSEDYKKEANPVAEGKITDKKGRVTFKGLEPKVYFVNAEKDEKNNYGAGVQTDTLEEGRINKVNIIIE</sequence>
<proteinExistence type="predicted"/>
<name>A0ABT8L5G9_9BACT</name>
<dbReference type="Gene3D" id="2.60.40.10">
    <property type="entry name" value="Immunoglobulins"/>
    <property type="match status" value="1"/>
</dbReference>
<dbReference type="SUPFAM" id="SSF49478">
    <property type="entry name" value="Cna protein B-type domain"/>
    <property type="match status" value="1"/>
</dbReference>
<keyword evidence="2" id="KW-1185">Reference proteome</keyword>
<organism evidence="1 2">
    <name type="scientific">Agaribacillus aureus</name>
    <dbReference type="NCBI Taxonomy" id="3051825"/>
    <lineage>
        <taxon>Bacteria</taxon>
        <taxon>Pseudomonadati</taxon>
        <taxon>Bacteroidota</taxon>
        <taxon>Cytophagia</taxon>
        <taxon>Cytophagales</taxon>
        <taxon>Splendidivirgaceae</taxon>
        <taxon>Agaribacillus</taxon>
    </lineage>
</organism>
<dbReference type="InterPro" id="IPR013783">
    <property type="entry name" value="Ig-like_fold"/>
</dbReference>
<accession>A0ABT8L5G9</accession>
<dbReference type="RefSeq" id="WP_346756806.1">
    <property type="nucleotide sequence ID" value="NZ_JAUJEB010000001.1"/>
</dbReference>
<protein>
    <submittedName>
        <fullName evidence="1">Carboxypeptidase-like regulatory domain-containing protein</fullName>
    </submittedName>
</protein>
<dbReference type="EMBL" id="JAUJEB010000001">
    <property type="protein sequence ID" value="MDN5211473.1"/>
    <property type="molecule type" value="Genomic_DNA"/>
</dbReference>
<dbReference type="Proteomes" id="UP001172083">
    <property type="component" value="Unassembled WGS sequence"/>
</dbReference>
<evidence type="ECO:0000313" key="2">
    <source>
        <dbReference type="Proteomes" id="UP001172083"/>
    </source>
</evidence>
<reference evidence="1" key="1">
    <citation type="submission" date="2023-06" db="EMBL/GenBank/DDBJ databases">
        <title>Genomic of Agaribacillus aureum.</title>
        <authorList>
            <person name="Wang G."/>
        </authorList>
    </citation>
    <scope>NUCLEOTIDE SEQUENCE</scope>
    <source>
        <strain evidence="1">BMA12</strain>
    </source>
</reference>
<evidence type="ECO:0000313" key="1">
    <source>
        <dbReference type="EMBL" id="MDN5211473.1"/>
    </source>
</evidence>